<sequence length="454" mass="51151">MSGMSQEEISTSTKTVAQGLEALKQDHETIKTTLLRSSYSLSGNEQTIINGKSTIDDSSLDSIRLAIDEAHVMMALAQYLQQQEAEKLKRNVQIRRLCQENAWLRDELNTTQRSLQVQSEIRPSDTQNTLQDLGFGPKEEDLVNHPTPTNAMAASASAGYDIPQRLKTLHDLVIQYAAAGRYEVAVPLCKQALEDLEKNHGHDHPDVATMLNILGLIYRNQNNNEEVEHLLNEALAIREKCFGDEHPVVASTLNNLAVLHGKRGKFKDAEPLSKRALIIREKVLGSDHPDVAKQLNNLALLCQNQGKYDEVESYYRRSLEIFEAKLGPDDSTVAKTKNNLSSAYLKQGKYKEAEALYKEILSRAHEHAFGQITESNKPIWQIAEDRENLKGQYAGIYQENGDWQRIFKGENSQAVQTTMKNLSVLYRRQEKYLAAEVLEDANLRATKKVSCNSF</sequence>
<name>A0AC34FDH5_9BILA</name>
<dbReference type="Proteomes" id="UP000887579">
    <property type="component" value="Unplaced"/>
</dbReference>
<evidence type="ECO:0000313" key="2">
    <source>
        <dbReference type="WBParaSite" id="ES5_v2.g15117.t1"/>
    </source>
</evidence>
<evidence type="ECO:0000313" key="1">
    <source>
        <dbReference type="Proteomes" id="UP000887579"/>
    </source>
</evidence>
<proteinExistence type="predicted"/>
<dbReference type="WBParaSite" id="ES5_v2.g15117.t1">
    <property type="protein sequence ID" value="ES5_v2.g15117.t1"/>
    <property type="gene ID" value="ES5_v2.g15117"/>
</dbReference>
<reference evidence="2" key="1">
    <citation type="submission" date="2022-11" db="UniProtKB">
        <authorList>
            <consortium name="WormBaseParasite"/>
        </authorList>
    </citation>
    <scope>IDENTIFICATION</scope>
</reference>
<protein>
    <submittedName>
        <fullName evidence="2">Kinesin light chain</fullName>
    </submittedName>
</protein>
<organism evidence="1 2">
    <name type="scientific">Panagrolaimus sp. ES5</name>
    <dbReference type="NCBI Taxonomy" id="591445"/>
    <lineage>
        <taxon>Eukaryota</taxon>
        <taxon>Metazoa</taxon>
        <taxon>Ecdysozoa</taxon>
        <taxon>Nematoda</taxon>
        <taxon>Chromadorea</taxon>
        <taxon>Rhabditida</taxon>
        <taxon>Tylenchina</taxon>
        <taxon>Panagrolaimomorpha</taxon>
        <taxon>Panagrolaimoidea</taxon>
        <taxon>Panagrolaimidae</taxon>
        <taxon>Panagrolaimus</taxon>
    </lineage>
</organism>
<accession>A0AC34FDH5</accession>